<keyword evidence="8" id="KW-1185">Reference proteome</keyword>
<dbReference type="AlphaFoldDB" id="A0A212F4R8"/>
<feature type="signal peptide" evidence="5">
    <location>
        <begin position="1"/>
        <end position="18"/>
    </location>
</feature>
<dbReference type="InParanoid" id="A0A212F4R8"/>
<dbReference type="eggNOG" id="KOG1516">
    <property type="taxonomic scope" value="Eukaryota"/>
</dbReference>
<organism evidence="7 8">
    <name type="scientific">Danaus plexippus plexippus</name>
    <dbReference type="NCBI Taxonomy" id="278856"/>
    <lineage>
        <taxon>Eukaryota</taxon>
        <taxon>Metazoa</taxon>
        <taxon>Ecdysozoa</taxon>
        <taxon>Arthropoda</taxon>
        <taxon>Hexapoda</taxon>
        <taxon>Insecta</taxon>
        <taxon>Pterygota</taxon>
        <taxon>Neoptera</taxon>
        <taxon>Endopterygota</taxon>
        <taxon>Lepidoptera</taxon>
        <taxon>Glossata</taxon>
        <taxon>Ditrysia</taxon>
        <taxon>Papilionoidea</taxon>
        <taxon>Nymphalidae</taxon>
        <taxon>Danainae</taxon>
        <taxon>Danaini</taxon>
        <taxon>Danaina</taxon>
        <taxon>Danaus</taxon>
        <taxon>Danaus</taxon>
    </lineage>
</organism>
<dbReference type="PANTHER" id="PTHR43142">
    <property type="entry name" value="CARBOXYLIC ESTER HYDROLASE"/>
    <property type="match status" value="1"/>
</dbReference>
<protein>
    <submittedName>
        <fullName evidence="7">Antennal esterase CXE18</fullName>
    </submittedName>
</protein>
<evidence type="ECO:0000256" key="2">
    <source>
        <dbReference type="ARBA" id="ARBA00022487"/>
    </source>
</evidence>
<keyword evidence="5" id="KW-0732">Signal</keyword>
<comment type="similarity">
    <text evidence="1">Belongs to the type-B carboxylesterase/lipase family.</text>
</comment>
<reference evidence="7 8" key="1">
    <citation type="journal article" date="2011" name="Cell">
        <title>The monarch butterfly genome yields insights into long-distance migration.</title>
        <authorList>
            <person name="Zhan S."/>
            <person name="Merlin C."/>
            <person name="Boore J.L."/>
            <person name="Reppert S.M."/>
        </authorList>
    </citation>
    <scope>NUCLEOTIDE SEQUENCE [LARGE SCALE GENOMIC DNA]</scope>
    <source>
        <strain evidence="7">F-2</strain>
    </source>
</reference>
<evidence type="ECO:0000313" key="7">
    <source>
        <dbReference type="EMBL" id="OWR48731.1"/>
    </source>
</evidence>
<accession>A0A212F4R8</accession>
<evidence type="ECO:0000313" key="8">
    <source>
        <dbReference type="Proteomes" id="UP000007151"/>
    </source>
</evidence>
<evidence type="ECO:0000256" key="3">
    <source>
        <dbReference type="ARBA" id="ARBA00022801"/>
    </source>
</evidence>
<dbReference type="GO" id="GO:0052689">
    <property type="term" value="F:carboxylic ester hydrolase activity"/>
    <property type="evidence" value="ECO:0007669"/>
    <property type="project" value="UniProtKB-KW"/>
</dbReference>
<proteinExistence type="inferred from homology"/>
<keyword evidence="2" id="KW-0719">Serine esterase</keyword>
<evidence type="ECO:0000259" key="6">
    <source>
        <dbReference type="Pfam" id="PF00135"/>
    </source>
</evidence>
<comment type="caution">
    <text evidence="7">The sequence shown here is derived from an EMBL/GenBank/DDBJ whole genome shotgun (WGS) entry which is preliminary data.</text>
</comment>
<dbReference type="EMBL" id="AGBW02010320">
    <property type="protein sequence ID" value="OWR48731.1"/>
    <property type="molecule type" value="Genomic_DNA"/>
</dbReference>
<evidence type="ECO:0000256" key="4">
    <source>
        <dbReference type="ARBA" id="ARBA00023180"/>
    </source>
</evidence>
<dbReference type="PANTHER" id="PTHR43142:SF1">
    <property type="entry name" value="CARBOXYLIC ESTER HYDROLASE"/>
    <property type="match status" value="1"/>
</dbReference>
<sequence length="359" mass="41226">MKWKNKLFLLTLIAIKLVDEPAPEVTIAQGTLIGKISSDGTFFEYLGIPYATTNSSTRFRAPGPPPSWTGLFKAVEESSSCPQNSFFGELTALRAKKPLQLFFDTQLLHLPCVESTIAEEEPVITDLPFNLYKNISKDIDVIYGSTSKEGFLLIAGDTNETLAERHGRYLFASDLRFSSDEEGFVTSKKVENFYFGDDVINMSQILKVAEFYTQLYFEIPAIFETECLIDKTQSKVYNYIFNYSGQRNFMKLRSGYYNEPGASHADDLFYLFRGSLIPPIFTKQDKKIIDYMTTLWTNFAKYGDPTPDWTNSVLKWEPSKKHNMKFLYIDDVPKIGSMPNNDAFHLWKNIYDKYRKTDI</sequence>
<gene>
    <name evidence="7" type="ORF">KGM_209998</name>
</gene>
<evidence type="ECO:0000256" key="1">
    <source>
        <dbReference type="ARBA" id="ARBA00005964"/>
    </source>
</evidence>
<dbReference type="Proteomes" id="UP000007151">
    <property type="component" value="Unassembled WGS sequence"/>
</dbReference>
<keyword evidence="4" id="KW-0325">Glycoprotein</keyword>
<dbReference type="Pfam" id="PF00135">
    <property type="entry name" value="COesterase"/>
    <property type="match status" value="2"/>
</dbReference>
<dbReference type="KEGG" id="dpl:KGM_209998"/>
<feature type="domain" description="Carboxylesterase type B" evidence="6">
    <location>
        <begin position="111"/>
        <end position="347"/>
    </location>
</feature>
<dbReference type="InterPro" id="IPR002018">
    <property type="entry name" value="CarbesteraseB"/>
</dbReference>
<name>A0A212F4R8_DANPL</name>
<feature type="chain" id="PRO_5012916769" evidence="5">
    <location>
        <begin position="19"/>
        <end position="359"/>
    </location>
</feature>
<dbReference type="InterPro" id="IPR029058">
    <property type="entry name" value="AB_hydrolase_fold"/>
</dbReference>
<dbReference type="SUPFAM" id="SSF53474">
    <property type="entry name" value="alpha/beta-Hydrolases"/>
    <property type="match status" value="2"/>
</dbReference>
<evidence type="ECO:0000256" key="5">
    <source>
        <dbReference type="SAM" id="SignalP"/>
    </source>
</evidence>
<dbReference type="Gene3D" id="3.40.50.1820">
    <property type="entry name" value="alpha/beta hydrolase"/>
    <property type="match status" value="2"/>
</dbReference>
<feature type="domain" description="Carboxylesterase type B" evidence="6">
    <location>
        <begin position="22"/>
        <end position="89"/>
    </location>
</feature>
<keyword evidence="3" id="KW-0378">Hydrolase</keyword>